<evidence type="ECO:0000313" key="2">
    <source>
        <dbReference type="Proteomes" id="UP000515847"/>
    </source>
</evidence>
<dbReference type="RefSeq" id="WP_034425543.1">
    <property type="nucleotide sequence ID" value="NZ_CP045798.1"/>
</dbReference>
<dbReference type="InterPro" id="IPR036412">
    <property type="entry name" value="HAD-like_sf"/>
</dbReference>
<keyword evidence="2" id="KW-1185">Reference proteome</keyword>
<dbReference type="AlphaFoldDB" id="A0A7G6DZC5"/>
<dbReference type="SUPFAM" id="SSF56784">
    <property type="entry name" value="HAD-like"/>
    <property type="match status" value="1"/>
</dbReference>
<dbReference type="OrthoDB" id="9781367at2"/>
<protein>
    <submittedName>
        <fullName evidence="1">Uncharacterized protein</fullName>
    </submittedName>
</protein>
<reference evidence="1 2" key="1">
    <citation type="journal article" date="2019" name="Front. Microbiol.">
        <title>Thermoanaerosceptrum fracticalcis gen. nov. sp. nov., a Novel Fumarate-Fermenting Microorganism From a Deep Fractured Carbonate Aquifer of the US Great Basin.</title>
        <authorList>
            <person name="Hamilton-Brehm S.D."/>
            <person name="Stewart L.E."/>
            <person name="Zavarin M."/>
            <person name="Caldwell M."/>
            <person name="Lawson P.A."/>
            <person name="Onstott T.C."/>
            <person name="Grzymski J."/>
            <person name="Neveux I."/>
            <person name="Lollar B.S."/>
            <person name="Russell C.E."/>
            <person name="Moser D.P."/>
        </authorList>
    </citation>
    <scope>NUCLEOTIDE SEQUENCE [LARGE SCALE GENOMIC DNA]</scope>
    <source>
        <strain evidence="1 2">DRI-13</strain>
    </source>
</reference>
<dbReference type="Gene3D" id="3.40.50.1000">
    <property type="entry name" value="HAD superfamily/HAD-like"/>
    <property type="match status" value="1"/>
</dbReference>
<dbReference type="EMBL" id="CP045798">
    <property type="protein sequence ID" value="QNB45179.1"/>
    <property type="molecule type" value="Genomic_DNA"/>
</dbReference>
<dbReference type="KEGG" id="tfr:BR63_01885"/>
<sequence length="153" mass="17298">MNRAVFFSGPGTVYAYTVKEGSEQVLEVYPETLPALRFLRRRGFCLVLITSDRQEFKNFLNCFKYKTLELSHWNGEMEELNRLLSEKDIDLKESCLITDGPYLKLLENMGCRILLVLTGKGVCTLNSLDLSEGPGVIDICKNIYSAAFSIALN</sequence>
<dbReference type="Proteomes" id="UP000515847">
    <property type="component" value="Chromosome"/>
</dbReference>
<organism evidence="1 2">
    <name type="scientific">Thermanaerosceptrum fracticalcis</name>
    <dbReference type="NCBI Taxonomy" id="1712410"/>
    <lineage>
        <taxon>Bacteria</taxon>
        <taxon>Bacillati</taxon>
        <taxon>Bacillota</taxon>
        <taxon>Clostridia</taxon>
        <taxon>Eubacteriales</taxon>
        <taxon>Peptococcaceae</taxon>
        <taxon>Thermanaerosceptrum</taxon>
    </lineage>
</organism>
<evidence type="ECO:0000313" key="1">
    <source>
        <dbReference type="EMBL" id="QNB45179.1"/>
    </source>
</evidence>
<accession>A0A7G6DZC5</accession>
<proteinExistence type="predicted"/>
<name>A0A7G6DZC5_THEFR</name>
<gene>
    <name evidence="1" type="ORF">BR63_01885</name>
</gene>
<dbReference type="InterPro" id="IPR023214">
    <property type="entry name" value="HAD_sf"/>
</dbReference>